<evidence type="ECO:0000313" key="1">
    <source>
        <dbReference type="EnsemblPlants" id="Kaladp0045s0048.1.v1.1"/>
    </source>
</evidence>
<dbReference type="Proteomes" id="UP000594263">
    <property type="component" value="Unplaced"/>
</dbReference>
<dbReference type="AlphaFoldDB" id="A0A7N0TSL8"/>
<accession>A0A7N0TSL8</accession>
<reference evidence="1" key="1">
    <citation type="submission" date="2021-01" db="UniProtKB">
        <authorList>
            <consortium name="EnsemblPlants"/>
        </authorList>
    </citation>
    <scope>IDENTIFICATION</scope>
</reference>
<name>A0A7N0TSL8_KALFE</name>
<organism evidence="1 2">
    <name type="scientific">Kalanchoe fedtschenkoi</name>
    <name type="common">Lavender scallops</name>
    <name type="synonym">South American air plant</name>
    <dbReference type="NCBI Taxonomy" id="63787"/>
    <lineage>
        <taxon>Eukaryota</taxon>
        <taxon>Viridiplantae</taxon>
        <taxon>Streptophyta</taxon>
        <taxon>Embryophyta</taxon>
        <taxon>Tracheophyta</taxon>
        <taxon>Spermatophyta</taxon>
        <taxon>Magnoliopsida</taxon>
        <taxon>eudicotyledons</taxon>
        <taxon>Gunneridae</taxon>
        <taxon>Pentapetalae</taxon>
        <taxon>Saxifragales</taxon>
        <taxon>Crassulaceae</taxon>
        <taxon>Kalanchoe</taxon>
    </lineage>
</organism>
<sequence>MKLTLRSRGDQHNEDLTGELVAIRQSRLPAISCSLSKRSFPLI</sequence>
<proteinExistence type="predicted"/>
<dbReference type="EnsemblPlants" id="Kaladp0045s0048.1.v1.1">
    <property type="protein sequence ID" value="Kaladp0045s0048.1.v1.1"/>
    <property type="gene ID" value="Kaladp0045s0048.v1.1"/>
</dbReference>
<evidence type="ECO:0000313" key="2">
    <source>
        <dbReference type="Proteomes" id="UP000594263"/>
    </source>
</evidence>
<protein>
    <submittedName>
        <fullName evidence="1">Uncharacterized protein</fullName>
    </submittedName>
</protein>
<keyword evidence="2" id="KW-1185">Reference proteome</keyword>
<dbReference type="Gramene" id="Kaladp0045s0048.1.v1.1">
    <property type="protein sequence ID" value="Kaladp0045s0048.1.v1.1"/>
    <property type="gene ID" value="Kaladp0045s0048.v1.1"/>
</dbReference>